<dbReference type="GO" id="GO:0051536">
    <property type="term" value="F:iron-sulfur cluster binding"/>
    <property type="evidence" value="ECO:0007669"/>
    <property type="project" value="UniProtKB-KW"/>
</dbReference>
<dbReference type="InterPro" id="IPR013785">
    <property type="entry name" value="Aldolase_TIM"/>
</dbReference>
<evidence type="ECO:0000256" key="2">
    <source>
        <dbReference type="ARBA" id="ARBA00022723"/>
    </source>
</evidence>
<feature type="domain" description="Radical SAM core" evidence="5">
    <location>
        <begin position="75"/>
        <end position="214"/>
    </location>
</feature>
<keyword evidence="3" id="KW-0408">Iron</keyword>
<name>A0A347ZRK0_9CHLR</name>
<dbReference type="GO" id="GO:0046872">
    <property type="term" value="F:metal ion binding"/>
    <property type="evidence" value="ECO:0007669"/>
    <property type="project" value="UniProtKB-KW"/>
</dbReference>
<sequence>MNSTDMPVNKAKPLNYTEWFNEHFNIGLKQAVKFSLSHPRKAIFFGNKIVRFYFASRRRKSWKNQGVQVPPMLIYSITTECNLDCGGCYAKVLHQPKHGEFNPQKFAQVIDQADEIGVSYILLAGGEPFMRKELLDVTAAHPNIIFTPFTNGMLVEEEHIRRLKKQPHVIPIVSFEGYELETDKRRGQGVYENGFELIQRFQQAGIYYGVSVTTTHDNFQTVVDRKFIERLVALDCKVFFFINYIPVTPGTDDMIMTVPQVNELNRILVGYRREYPALFLAFPGSEIDFGGCLAAGKGFVHINAEGDVEPCPFSPYTDASLRDMPLIEALKSPLLNAIRENDFRLDESNGICALWQEREWIADLAPTESV</sequence>
<dbReference type="EMBL" id="QUMS01000001">
    <property type="protein sequence ID" value="REG11513.1"/>
    <property type="molecule type" value="Genomic_DNA"/>
</dbReference>
<evidence type="ECO:0000256" key="4">
    <source>
        <dbReference type="ARBA" id="ARBA00023014"/>
    </source>
</evidence>
<dbReference type="PANTHER" id="PTHR43524">
    <property type="entry name" value="RADICAL SAM SUPERFAMILY PROTEIN"/>
    <property type="match status" value="1"/>
</dbReference>
<evidence type="ECO:0000313" key="7">
    <source>
        <dbReference type="Proteomes" id="UP000256388"/>
    </source>
</evidence>
<dbReference type="Gene3D" id="3.20.20.70">
    <property type="entry name" value="Aldolase class I"/>
    <property type="match status" value="1"/>
</dbReference>
<organism evidence="6 7">
    <name type="scientific">Pelolinea submarina</name>
    <dbReference type="NCBI Taxonomy" id="913107"/>
    <lineage>
        <taxon>Bacteria</taxon>
        <taxon>Bacillati</taxon>
        <taxon>Chloroflexota</taxon>
        <taxon>Anaerolineae</taxon>
        <taxon>Anaerolineales</taxon>
        <taxon>Anaerolineaceae</taxon>
        <taxon>Pelolinea</taxon>
    </lineage>
</organism>
<dbReference type="Proteomes" id="UP000256388">
    <property type="component" value="Unassembled WGS sequence"/>
</dbReference>
<dbReference type="Pfam" id="PF04055">
    <property type="entry name" value="Radical_SAM"/>
    <property type="match status" value="1"/>
</dbReference>
<evidence type="ECO:0000256" key="3">
    <source>
        <dbReference type="ARBA" id="ARBA00023004"/>
    </source>
</evidence>
<keyword evidence="1" id="KW-0949">S-adenosyl-L-methionine</keyword>
<dbReference type="PANTHER" id="PTHR43524:SF1">
    <property type="entry name" value="RADICAL SAM SUPERFAMILY PROTEIN"/>
    <property type="match status" value="1"/>
</dbReference>
<dbReference type="InterPro" id="IPR058240">
    <property type="entry name" value="rSAM_sf"/>
</dbReference>
<dbReference type="GO" id="GO:0003824">
    <property type="term" value="F:catalytic activity"/>
    <property type="evidence" value="ECO:0007669"/>
    <property type="project" value="InterPro"/>
</dbReference>
<evidence type="ECO:0000256" key="1">
    <source>
        <dbReference type="ARBA" id="ARBA00022691"/>
    </source>
</evidence>
<dbReference type="SFLD" id="SFLDG01067">
    <property type="entry name" value="SPASM/twitch_domain_containing"/>
    <property type="match status" value="1"/>
</dbReference>
<dbReference type="SFLD" id="SFLDS00029">
    <property type="entry name" value="Radical_SAM"/>
    <property type="match status" value="1"/>
</dbReference>
<keyword evidence="7" id="KW-1185">Reference proteome</keyword>
<proteinExistence type="predicted"/>
<keyword evidence="4" id="KW-0411">Iron-sulfur</keyword>
<dbReference type="InterPro" id="IPR007197">
    <property type="entry name" value="rSAM"/>
</dbReference>
<evidence type="ECO:0000259" key="5">
    <source>
        <dbReference type="Pfam" id="PF04055"/>
    </source>
</evidence>
<dbReference type="RefSeq" id="WP_116224642.1">
    <property type="nucleotide sequence ID" value="NZ_AP018437.1"/>
</dbReference>
<reference evidence="6 7" key="1">
    <citation type="submission" date="2018-08" db="EMBL/GenBank/DDBJ databases">
        <title>Genomic Encyclopedia of Type Strains, Phase IV (KMG-IV): sequencing the most valuable type-strain genomes for metagenomic binning, comparative biology and taxonomic classification.</title>
        <authorList>
            <person name="Goeker M."/>
        </authorList>
    </citation>
    <scope>NUCLEOTIDE SEQUENCE [LARGE SCALE GENOMIC DNA]</scope>
    <source>
        <strain evidence="6 7">DSM 23923</strain>
    </source>
</reference>
<dbReference type="AlphaFoldDB" id="A0A347ZRK0"/>
<dbReference type="CDD" id="cd01335">
    <property type="entry name" value="Radical_SAM"/>
    <property type="match status" value="1"/>
</dbReference>
<keyword evidence="2" id="KW-0479">Metal-binding</keyword>
<comment type="caution">
    <text evidence="6">The sequence shown here is derived from an EMBL/GenBank/DDBJ whole genome shotgun (WGS) entry which is preliminary data.</text>
</comment>
<accession>A0A347ZRK0</accession>
<gene>
    <name evidence="6" type="ORF">DFR64_1402</name>
</gene>
<protein>
    <submittedName>
        <fullName evidence="6">MoaA/NifB/PqqE/SkfB family radical SAM enzyme</fullName>
    </submittedName>
</protein>
<dbReference type="SUPFAM" id="SSF102114">
    <property type="entry name" value="Radical SAM enzymes"/>
    <property type="match status" value="1"/>
</dbReference>
<dbReference type="OrthoDB" id="9763993at2"/>
<evidence type="ECO:0000313" key="6">
    <source>
        <dbReference type="EMBL" id="REG11513.1"/>
    </source>
</evidence>